<dbReference type="EMBL" id="RBNI01009900">
    <property type="protein sequence ID" value="RUP43977.1"/>
    <property type="molecule type" value="Genomic_DNA"/>
</dbReference>
<sequence length="157" mass="18491">MNISMKISGVIYLLNSETYTHIHSSQMMSFRYSLRLSRLYVRIQIIKTVKPLYVTIFEAYKQQAMEKVDIEQSSFTQHHNIEDTHIHLNVAPILRPFFKNKRTIIDWVNRFIGRAYVMDLLFDGIYHMIMIGEFEFPQGATSWGTMLGCYQVLSTIQ</sequence>
<feature type="non-terminal residue" evidence="1">
    <location>
        <position position="157"/>
    </location>
</feature>
<evidence type="ECO:0000313" key="1">
    <source>
        <dbReference type="EMBL" id="RUP43977.1"/>
    </source>
</evidence>
<dbReference type="OrthoDB" id="2428485at2759"/>
<accession>A0A433CZG0</accession>
<reference evidence="1 2" key="1">
    <citation type="journal article" date="2018" name="New Phytol.">
        <title>Phylogenomics of Endogonaceae and evolution of mycorrhizas within Mucoromycota.</title>
        <authorList>
            <person name="Chang Y."/>
            <person name="Desiro A."/>
            <person name="Na H."/>
            <person name="Sandor L."/>
            <person name="Lipzen A."/>
            <person name="Clum A."/>
            <person name="Barry K."/>
            <person name="Grigoriev I.V."/>
            <person name="Martin F.M."/>
            <person name="Stajich J.E."/>
            <person name="Smith M.E."/>
            <person name="Bonito G."/>
            <person name="Spatafora J.W."/>
        </authorList>
    </citation>
    <scope>NUCLEOTIDE SEQUENCE [LARGE SCALE GENOMIC DNA]</scope>
    <source>
        <strain evidence="1 2">GMNB39</strain>
    </source>
</reference>
<dbReference type="Proteomes" id="UP000268093">
    <property type="component" value="Unassembled WGS sequence"/>
</dbReference>
<keyword evidence="2" id="KW-1185">Reference proteome</keyword>
<evidence type="ECO:0000313" key="2">
    <source>
        <dbReference type="Proteomes" id="UP000268093"/>
    </source>
</evidence>
<protein>
    <submittedName>
        <fullName evidence="1">Uncharacterized protein</fullName>
    </submittedName>
</protein>
<organism evidence="1 2">
    <name type="scientific">Jimgerdemannia flammicorona</name>
    <dbReference type="NCBI Taxonomy" id="994334"/>
    <lineage>
        <taxon>Eukaryota</taxon>
        <taxon>Fungi</taxon>
        <taxon>Fungi incertae sedis</taxon>
        <taxon>Mucoromycota</taxon>
        <taxon>Mucoromycotina</taxon>
        <taxon>Endogonomycetes</taxon>
        <taxon>Endogonales</taxon>
        <taxon>Endogonaceae</taxon>
        <taxon>Jimgerdemannia</taxon>
    </lineage>
</organism>
<name>A0A433CZG0_9FUNG</name>
<proteinExistence type="predicted"/>
<comment type="caution">
    <text evidence="1">The sequence shown here is derived from an EMBL/GenBank/DDBJ whole genome shotgun (WGS) entry which is preliminary data.</text>
</comment>
<gene>
    <name evidence="1" type="ORF">BC936DRAFT_150120</name>
</gene>
<dbReference type="AlphaFoldDB" id="A0A433CZG0"/>